<dbReference type="PANTHER" id="PTHR11432:SF3">
    <property type="entry name" value="NADH-UBIQUINONE OXIDOREDUCTASE CHAIN 1"/>
    <property type="match status" value="1"/>
</dbReference>
<evidence type="ECO:0000256" key="4">
    <source>
        <dbReference type="ARBA" id="ARBA00022692"/>
    </source>
</evidence>
<keyword evidence="8" id="KW-0830">Ubiquinone</keyword>
<keyword evidence="6 9" id="KW-0472">Membrane</keyword>
<dbReference type="NCBIfam" id="NF004741">
    <property type="entry name" value="PRK06076.1-2"/>
    <property type="match status" value="1"/>
</dbReference>
<dbReference type="EMBL" id="MZ146922">
    <property type="protein sequence ID" value="QWQ49856.1"/>
    <property type="molecule type" value="Genomic_DNA"/>
</dbReference>
<dbReference type="EC" id="7.1.1.2" evidence="8"/>
<evidence type="ECO:0000313" key="10">
    <source>
        <dbReference type="EMBL" id="QWQ49856.1"/>
    </source>
</evidence>
<sequence length="332" mass="36688">MKTIFWSITIELIKILLILVPVLISVAYLTLAERKILGYMQTRKGPNVVGIYGLLQPLADGIKLFTKETIIPNHVSLTIYFFAPILALTLAFLAWGLLPLGTSQVLSDLPIGILFIFAVSSVGVYAILMSGWASNSKYSFMGALRAAAQMISYEVAIGLIVISTVLCAGSLNLTTLVQTQIESVWFLIPLWPAAIMFIVSALAETNRAPFDLTEGESELVSGYNVEYPAMSFALFFLAEYSHIIFMSFLFTVIFLGGWSSPFQLMPSSLWLSLKASIVILFFLWVRASFPRIRYDQLMQLLWKTYLPASLGLICLVASLLLLIDGLPPLSCS</sequence>
<dbReference type="InterPro" id="IPR001694">
    <property type="entry name" value="NADH_UbQ_OxRdtase_su1/FPO"/>
</dbReference>
<dbReference type="HAMAP" id="MF_01350">
    <property type="entry name" value="NDH1_NuoH"/>
    <property type="match status" value="1"/>
</dbReference>
<feature type="transmembrane region" description="Helical" evidence="9">
    <location>
        <begin position="12"/>
        <end position="31"/>
    </location>
</feature>
<evidence type="ECO:0000256" key="9">
    <source>
        <dbReference type="SAM" id="Phobius"/>
    </source>
</evidence>
<geneLocation type="mitochondrion" evidence="10"/>
<accession>A0A8F1SRG0</accession>
<feature type="transmembrane region" description="Helical" evidence="9">
    <location>
        <begin position="109"/>
        <end position="129"/>
    </location>
</feature>
<comment type="catalytic activity">
    <reaction evidence="8">
        <text>a ubiquinone + NADH + 5 H(+)(in) = a ubiquinol + NAD(+) + 4 H(+)(out)</text>
        <dbReference type="Rhea" id="RHEA:29091"/>
        <dbReference type="Rhea" id="RHEA-COMP:9565"/>
        <dbReference type="Rhea" id="RHEA-COMP:9566"/>
        <dbReference type="ChEBI" id="CHEBI:15378"/>
        <dbReference type="ChEBI" id="CHEBI:16389"/>
        <dbReference type="ChEBI" id="CHEBI:17976"/>
        <dbReference type="ChEBI" id="CHEBI:57540"/>
        <dbReference type="ChEBI" id="CHEBI:57945"/>
        <dbReference type="EC" id="7.1.1.2"/>
    </reaction>
</comment>
<evidence type="ECO:0000256" key="6">
    <source>
        <dbReference type="ARBA" id="ARBA00023136"/>
    </source>
</evidence>
<feature type="transmembrane region" description="Helical" evidence="9">
    <location>
        <begin position="267"/>
        <end position="285"/>
    </location>
</feature>
<dbReference type="PANTHER" id="PTHR11432">
    <property type="entry name" value="NADH DEHYDROGENASE SUBUNIT 1"/>
    <property type="match status" value="1"/>
</dbReference>
<dbReference type="GO" id="GO:0008137">
    <property type="term" value="F:NADH dehydrogenase (ubiquinone) activity"/>
    <property type="evidence" value="ECO:0007669"/>
    <property type="project" value="UniProtKB-EC"/>
</dbReference>
<protein>
    <recommendedName>
        <fullName evidence="3 8">NADH-ubiquinone oxidoreductase chain 1</fullName>
        <ecNumber evidence="8">7.1.1.2</ecNumber>
    </recommendedName>
</protein>
<dbReference type="PROSITE" id="PS00667">
    <property type="entry name" value="COMPLEX1_ND1_1"/>
    <property type="match status" value="1"/>
</dbReference>
<evidence type="ECO:0000256" key="8">
    <source>
        <dbReference type="RuleBase" id="RU000473"/>
    </source>
</evidence>
<dbReference type="InterPro" id="IPR018086">
    <property type="entry name" value="NADH_UbQ_OxRdtase_su1_CS"/>
</dbReference>
<evidence type="ECO:0000256" key="5">
    <source>
        <dbReference type="ARBA" id="ARBA00022989"/>
    </source>
</evidence>
<dbReference type="GO" id="GO:0005743">
    <property type="term" value="C:mitochondrial inner membrane"/>
    <property type="evidence" value="ECO:0007669"/>
    <property type="project" value="UniProtKB-SubCell"/>
</dbReference>
<keyword evidence="7" id="KW-0520">NAD</keyword>
<feature type="transmembrane region" description="Helical" evidence="9">
    <location>
        <begin position="305"/>
        <end position="323"/>
    </location>
</feature>
<feature type="transmembrane region" description="Helical" evidence="9">
    <location>
        <begin position="150"/>
        <end position="171"/>
    </location>
</feature>
<evidence type="ECO:0000256" key="7">
    <source>
        <dbReference type="RuleBase" id="RU000471"/>
    </source>
</evidence>
<organism evidence="10">
    <name type="scientific">Craspedacusta sowerbii</name>
    <name type="common">Freshwater jellyfish</name>
    <dbReference type="NCBI Taxonomy" id="128124"/>
    <lineage>
        <taxon>Eukaryota</taxon>
        <taxon>Metazoa</taxon>
        <taxon>Cnidaria</taxon>
        <taxon>Hydrozoa</taxon>
        <taxon>Trachylinae</taxon>
        <taxon>Limnomedusae</taxon>
        <taxon>Olindiidae</taxon>
        <taxon>Craspedacusta</taxon>
    </lineage>
</organism>
<name>A0A8F1SRG0_CRASO</name>
<evidence type="ECO:0000256" key="3">
    <source>
        <dbReference type="ARBA" id="ARBA00021009"/>
    </source>
</evidence>
<evidence type="ECO:0000256" key="2">
    <source>
        <dbReference type="ARBA" id="ARBA00010535"/>
    </source>
</evidence>
<dbReference type="AlphaFoldDB" id="A0A8F1SRG0"/>
<comment type="subcellular location">
    <subcellularLocation>
        <location evidence="1">Membrane</location>
        <topology evidence="1">Multi-pass membrane protein</topology>
    </subcellularLocation>
    <subcellularLocation>
        <location evidence="7">Mitochondrion inner membrane</location>
        <topology evidence="7">Multi-pass membrane protein</topology>
    </subcellularLocation>
</comment>
<reference evidence="10" key="1">
    <citation type="submission" date="2021-04" db="EMBL/GenBank/DDBJ databases">
        <authorList>
            <person name="Ji D."/>
        </authorList>
    </citation>
    <scope>NUCLEOTIDE SEQUENCE</scope>
</reference>
<proteinExistence type="inferred from homology"/>
<keyword evidence="4 7" id="KW-0812">Transmembrane</keyword>
<dbReference type="PROSITE" id="PS00668">
    <property type="entry name" value="COMPLEX1_ND1_2"/>
    <property type="match status" value="1"/>
</dbReference>
<dbReference type="Pfam" id="PF00146">
    <property type="entry name" value="NADHdh"/>
    <property type="match status" value="1"/>
</dbReference>
<gene>
    <name evidence="10" type="primary">ND1</name>
</gene>
<comment type="similarity">
    <text evidence="2 7">Belongs to the complex I subunit 1 family.</text>
</comment>
<feature type="transmembrane region" description="Helical" evidence="9">
    <location>
        <begin position="77"/>
        <end position="97"/>
    </location>
</feature>
<evidence type="ECO:0000256" key="1">
    <source>
        <dbReference type="ARBA" id="ARBA00004141"/>
    </source>
</evidence>
<dbReference type="GO" id="GO:0009060">
    <property type="term" value="P:aerobic respiration"/>
    <property type="evidence" value="ECO:0007669"/>
    <property type="project" value="TreeGrafter"/>
</dbReference>
<dbReference type="GO" id="GO:0003954">
    <property type="term" value="F:NADH dehydrogenase activity"/>
    <property type="evidence" value="ECO:0007669"/>
    <property type="project" value="TreeGrafter"/>
</dbReference>
<feature type="transmembrane region" description="Helical" evidence="9">
    <location>
        <begin position="183"/>
        <end position="203"/>
    </location>
</feature>
<feature type="transmembrane region" description="Helical" evidence="9">
    <location>
        <begin position="232"/>
        <end position="255"/>
    </location>
</feature>
<keyword evidence="5 9" id="KW-1133">Transmembrane helix</keyword>
<keyword evidence="8 10" id="KW-0496">Mitochondrion</keyword>